<dbReference type="PANTHER" id="PTHR43037">
    <property type="entry name" value="UNNAMED PRODUCT-RELATED"/>
    <property type="match status" value="1"/>
</dbReference>
<dbReference type="InterPro" id="IPR029058">
    <property type="entry name" value="AB_hydrolase_fold"/>
</dbReference>
<dbReference type="SUPFAM" id="SSF53474">
    <property type="entry name" value="alpha/beta-Hydrolases"/>
    <property type="match status" value="2"/>
</dbReference>
<dbReference type="EMBL" id="BMNZ01000002">
    <property type="protein sequence ID" value="GGM89925.1"/>
    <property type="molecule type" value="Genomic_DNA"/>
</dbReference>
<feature type="region of interest" description="Disordered" evidence="3">
    <location>
        <begin position="335"/>
        <end position="366"/>
    </location>
</feature>
<protein>
    <submittedName>
        <fullName evidence="5">Feruloyl esterase</fullName>
    </submittedName>
</protein>
<proteinExistence type="predicted"/>
<dbReference type="RefSeq" id="WP_229674876.1">
    <property type="nucleotide sequence ID" value="NZ_BMNZ01000002.1"/>
</dbReference>
<dbReference type="PANTHER" id="PTHR43037:SF1">
    <property type="entry name" value="BLL1128 PROTEIN"/>
    <property type="match status" value="1"/>
</dbReference>
<feature type="signal peptide" evidence="4">
    <location>
        <begin position="1"/>
        <end position="43"/>
    </location>
</feature>
<gene>
    <name evidence="5" type="ORF">GCM10009721_14080</name>
</gene>
<dbReference type="Gene3D" id="3.40.50.1820">
    <property type="entry name" value="alpha/beta hydrolase"/>
    <property type="match status" value="1"/>
</dbReference>
<sequence length="421" mass="43512">MTSTRTLTLAVPVRAARAVGMVLALAVAAATAFLVTAPPPAQAATLQQVTSFGSNPGALAMYGYRPDGLPSGAPVVVLLHGCTQDATTYFTNSGWRTFADRHGFALVLAQQGSGNNSSKCFNWFESADTARGQGEAASIAQMVDYATTNYGSDARRVYVSGLSAGAAMTAVMLATYPDKFAGGSINAGLPYRCATSSTAAFSCMNPGVDKTPSAWGDLVRGAYAGYSGPRPKVAIWQGQSDTTVAPMNGVELRDQFTNVDGVSQTPTSTGTISSGVTWEDYGGQVRLTKIAGMGHGTAVDPGTASNQCGTAGAYFIDTVCAAYYDVRFFGLDGGATPPTTSTTSTPPPTTSTTSTTSSPTTTTTTAPTCITSSNYDHVVAGRAHQSGGYAYALGSNQNLGLYNTFYTATLKQSSPGYWEKC</sequence>
<comment type="caution">
    <text evidence="5">The sequence shown here is derived from an EMBL/GenBank/DDBJ whole genome shotgun (WGS) entry which is preliminary data.</text>
</comment>
<dbReference type="Pfam" id="PF10503">
    <property type="entry name" value="Esterase_PHB"/>
    <property type="match status" value="1"/>
</dbReference>
<name>A0ABQ2HTW8_9MICO</name>
<feature type="compositionally biased region" description="Low complexity" evidence="3">
    <location>
        <begin position="336"/>
        <end position="366"/>
    </location>
</feature>
<organism evidence="5 6">
    <name type="scientific">Terrabacter tumescens</name>
    <dbReference type="NCBI Taxonomy" id="60443"/>
    <lineage>
        <taxon>Bacteria</taxon>
        <taxon>Bacillati</taxon>
        <taxon>Actinomycetota</taxon>
        <taxon>Actinomycetes</taxon>
        <taxon>Micrococcales</taxon>
        <taxon>Intrasporangiaceae</taxon>
        <taxon>Terrabacter</taxon>
    </lineage>
</organism>
<evidence type="ECO:0000313" key="5">
    <source>
        <dbReference type="EMBL" id="GGM89925.1"/>
    </source>
</evidence>
<keyword evidence="6" id="KW-1185">Reference proteome</keyword>
<dbReference type="NCBIfam" id="TIGR01840">
    <property type="entry name" value="esterase_phb"/>
    <property type="match status" value="1"/>
</dbReference>
<dbReference type="InterPro" id="IPR010126">
    <property type="entry name" value="Esterase_phb"/>
</dbReference>
<evidence type="ECO:0000256" key="2">
    <source>
        <dbReference type="ARBA" id="ARBA00022801"/>
    </source>
</evidence>
<dbReference type="InterPro" id="IPR050955">
    <property type="entry name" value="Plant_Biomass_Hydrol_Est"/>
</dbReference>
<feature type="chain" id="PRO_5047124149" evidence="4">
    <location>
        <begin position="44"/>
        <end position="421"/>
    </location>
</feature>
<evidence type="ECO:0000256" key="3">
    <source>
        <dbReference type="SAM" id="MobiDB-lite"/>
    </source>
</evidence>
<accession>A0ABQ2HTW8</accession>
<evidence type="ECO:0000256" key="1">
    <source>
        <dbReference type="ARBA" id="ARBA00022729"/>
    </source>
</evidence>
<evidence type="ECO:0000313" key="6">
    <source>
        <dbReference type="Proteomes" id="UP000623461"/>
    </source>
</evidence>
<keyword evidence="2" id="KW-0378">Hydrolase</keyword>
<reference evidence="6" key="1">
    <citation type="journal article" date="2019" name="Int. J. Syst. Evol. Microbiol.">
        <title>The Global Catalogue of Microorganisms (GCM) 10K type strain sequencing project: providing services to taxonomists for standard genome sequencing and annotation.</title>
        <authorList>
            <consortium name="The Broad Institute Genomics Platform"/>
            <consortium name="The Broad Institute Genome Sequencing Center for Infectious Disease"/>
            <person name="Wu L."/>
            <person name="Ma J."/>
        </authorList>
    </citation>
    <scope>NUCLEOTIDE SEQUENCE [LARGE SCALE GENOMIC DNA]</scope>
    <source>
        <strain evidence="6">JCM 1365</strain>
    </source>
</reference>
<keyword evidence="1 4" id="KW-0732">Signal</keyword>
<evidence type="ECO:0000256" key="4">
    <source>
        <dbReference type="SAM" id="SignalP"/>
    </source>
</evidence>
<dbReference type="Proteomes" id="UP000623461">
    <property type="component" value="Unassembled WGS sequence"/>
</dbReference>